<accession>A0ABQ4PRB7</accession>
<proteinExistence type="predicted"/>
<dbReference type="Gene3D" id="3.40.1580.10">
    <property type="entry name" value="SMI1/KNR4-like"/>
    <property type="match status" value="1"/>
</dbReference>
<comment type="caution">
    <text evidence="1">The sequence shown here is derived from an EMBL/GenBank/DDBJ whole genome shotgun (WGS) entry which is preliminary data.</text>
</comment>
<dbReference type="SUPFAM" id="SSF160631">
    <property type="entry name" value="SMI1/KNR4-like"/>
    <property type="match status" value="1"/>
</dbReference>
<organism evidence="1 2">
    <name type="scientific">Shewanella sairae</name>
    <dbReference type="NCBI Taxonomy" id="190310"/>
    <lineage>
        <taxon>Bacteria</taxon>
        <taxon>Pseudomonadati</taxon>
        <taxon>Pseudomonadota</taxon>
        <taxon>Gammaproteobacteria</taxon>
        <taxon>Alteromonadales</taxon>
        <taxon>Shewanellaceae</taxon>
        <taxon>Shewanella</taxon>
    </lineage>
</organism>
<keyword evidence="2" id="KW-1185">Reference proteome</keyword>
<dbReference type="RefSeq" id="WP_220783334.1">
    <property type="nucleotide sequence ID" value="NZ_BPEY01000149.1"/>
</dbReference>
<sequence>MNINSLKKLYKLNKGMDITLLEEINNKCKFNIPLPYLEFLQISNGLYTGDELVLLEIEDIEARNDDYEVQVYLPGL</sequence>
<name>A0ABQ4PRB7_9GAMM</name>
<evidence type="ECO:0000313" key="1">
    <source>
        <dbReference type="EMBL" id="GIU52064.1"/>
    </source>
</evidence>
<protein>
    <recommendedName>
        <fullName evidence="3">SMI1/KNR4 family protein</fullName>
    </recommendedName>
</protein>
<dbReference type="Proteomes" id="UP000887104">
    <property type="component" value="Unassembled WGS sequence"/>
</dbReference>
<dbReference type="InterPro" id="IPR037883">
    <property type="entry name" value="Knr4/Smi1-like_sf"/>
</dbReference>
<gene>
    <name evidence="1" type="ORF">TUM4438_43770</name>
</gene>
<dbReference type="EMBL" id="BPEY01000149">
    <property type="protein sequence ID" value="GIU52064.1"/>
    <property type="molecule type" value="Genomic_DNA"/>
</dbReference>
<evidence type="ECO:0008006" key="3">
    <source>
        <dbReference type="Google" id="ProtNLM"/>
    </source>
</evidence>
<reference evidence="1" key="1">
    <citation type="submission" date="2021-05" db="EMBL/GenBank/DDBJ databases">
        <title>Molecular characterization for Shewanella algae harboring chromosomal blaOXA-55-like strains isolated from clinical and environment sample.</title>
        <authorList>
            <person name="Ohama Y."/>
            <person name="Aoki K."/>
            <person name="Harada S."/>
            <person name="Moriya K."/>
            <person name="Ishii Y."/>
            <person name="Tateda K."/>
        </authorList>
    </citation>
    <scope>NUCLEOTIDE SEQUENCE</scope>
    <source>
        <strain evidence="1">JCM 11563</strain>
    </source>
</reference>
<evidence type="ECO:0000313" key="2">
    <source>
        <dbReference type="Proteomes" id="UP000887104"/>
    </source>
</evidence>